<keyword evidence="4 7" id="KW-0808">Transferase</keyword>
<dbReference type="GO" id="GO:0009236">
    <property type="term" value="P:cobalamin biosynthetic process"/>
    <property type="evidence" value="ECO:0007669"/>
    <property type="project" value="UniProtKB-UniPathway"/>
</dbReference>
<proteinExistence type="predicted"/>
<dbReference type="InterPro" id="IPR029063">
    <property type="entry name" value="SAM-dependent_MTases_sf"/>
</dbReference>
<dbReference type="Gene3D" id="3.30.950.10">
    <property type="entry name" value="Methyltransferase, Cobalt-precorrin-4 Transmethylase, Domain 2"/>
    <property type="match status" value="1"/>
</dbReference>
<feature type="domain" description="Tetrapyrrole methylase" evidence="6">
    <location>
        <begin position="11"/>
        <end position="198"/>
    </location>
</feature>
<dbReference type="InterPro" id="IPR050714">
    <property type="entry name" value="Cobalamin_biosynth_MTase"/>
</dbReference>
<comment type="pathway">
    <text evidence="1">Cofactor biosynthesis; adenosylcobalamin biosynthesis.</text>
</comment>
<sequence>MMQDSIKPKAVTIIGMGEEGCLGLTSRAVNVVAKAQVLVGTERYLVFFSQFEGKKIIIKGKLSGILDEIYQLSAENNVVVLASGDPFFYGIGSLIVKKIGINFVDIIPHPGSIQTAFSRIGIKWNDAKVISLHGRPLAGFMTKIQNYNKIGLFTDSQSTPKVIAQYMLSYQETGWEAYVCEYLGGTEEKVKKFSIIELAEAEDIADLNVLILIRDTTSFTPSATIRFMHEDEFSKRMPRKGLITKKEIRLLVLGYMNLRSDSIVWDIGAASGSVAIEAAKLCPEGFVYAIETDQESVEICKENLITHKVDNVNVIHGKAPDALEGISSPDTVFVGGSKGNMCAIIDKSLESLSLGGRLVITAITLETVQETYQHFKKIGKKAEVIMVNISRAVPLAKYHRYDALSPIHIFCVTKD</sequence>
<dbReference type="InterPro" id="IPR014008">
    <property type="entry name" value="Cbl_synth_MTase_CbiT"/>
</dbReference>
<evidence type="ECO:0000256" key="4">
    <source>
        <dbReference type="ARBA" id="ARBA00022679"/>
    </source>
</evidence>
<dbReference type="SUPFAM" id="SSF53335">
    <property type="entry name" value="S-adenosyl-L-methionine-dependent methyltransferases"/>
    <property type="match status" value="1"/>
</dbReference>
<dbReference type="EMBL" id="UOGJ01000065">
    <property type="protein sequence ID" value="VAX35561.1"/>
    <property type="molecule type" value="Genomic_DNA"/>
</dbReference>
<dbReference type="InterPro" id="IPR000878">
    <property type="entry name" value="4pyrrol_Mease"/>
</dbReference>
<dbReference type="GO" id="GO:0008276">
    <property type="term" value="F:protein methyltransferase activity"/>
    <property type="evidence" value="ECO:0007669"/>
    <property type="project" value="InterPro"/>
</dbReference>
<dbReference type="AlphaFoldDB" id="A0A3B1D9N9"/>
<dbReference type="CDD" id="cd02440">
    <property type="entry name" value="AdoMet_MTases"/>
    <property type="match status" value="1"/>
</dbReference>
<dbReference type="SUPFAM" id="SSF53790">
    <property type="entry name" value="Tetrapyrrole methylase"/>
    <property type="match status" value="1"/>
</dbReference>
<dbReference type="CDD" id="cd11644">
    <property type="entry name" value="Precorrin-6Y-MT"/>
    <property type="match status" value="1"/>
</dbReference>
<dbReference type="PANTHER" id="PTHR43182">
    <property type="entry name" value="COBALT-PRECORRIN-6B C(15)-METHYLTRANSFERASE (DECARBOXYLATING)"/>
    <property type="match status" value="1"/>
</dbReference>
<evidence type="ECO:0000256" key="1">
    <source>
        <dbReference type="ARBA" id="ARBA00004953"/>
    </source>
</evidence>
<organism evidence="7">
    <name type="scientific">hydrothermal vent metagenome</name>
    <dbReference type="NCBI Taxonomy" id="652676"/>
    <lineage>
        <taxon>unclassified sequences</taxon>
        <taxon>metagenomes</taxon>
        <taxon>ecological metagenomes</taxon>
    </lineage>
</organism>
<reference evidence="7" key="1">
    <citation type="submission" date="2018-06" db="EMBL/GenBank/DDBJ databases">
        <authorList>
            <person name="Zhirakovskaya E."/>
        </authorList>
    </citation>
    <scope>NUCLEOTIDE SEQUENCE</scope>
</reference>
<dbReference type="PANTHER" id="PTHR43182:SF1">
    <property type="entry name" value="COBALT-PRECORRIN-7 C(5)-METHYLTRANSFERASE"/>
    <property type="match status" value="1"/>
</dbReference>
<accession>A0A3B1D9N9</accession>
<dbReference type="InterPro" id="IPR012818">
    <property type="entry name" value="CbiE"/>
</dbReference>
<dbReference type="PIRSF" id="PIRSF036428">
    <property type="entry name" value="CobL"/>
    <property type="match status" value="1"/>
</dbReference>
<evidence type="ECO:0000259" key="6">
    <source>
        <dbReference type="Pfam" id="PF00590"/>
    </source>
</evidence>
<evidence type="ECO:0000256" key="3">
    <source>
        <dbReference type="ARBA" id="ARBA00022603"/>
    </source>
</evidence>
<dbReference type="InterPro" id="IPR014777">
    <property type="entry name" value="4pyrrole_Mease_sub1"/>
</dbReference>
<dbReference type="InterPro" id="IPR014776">
    <property type="entry name" value="4pyrrole_Mease_sub2"/>
</dbReference>
<dbReference type="UniPathway" id="UPA00148"/>
<dbReference type="InterPro" id="IPR006365">
    <property type="entry name" value="Cbl_synth_CobL"/>
</dbReference>
<dbReference type="NCBIfam" id="TIGR02469">
    <property type="entry name" value="CbiT"/>
    <property type="match status" value="1"/>
</dbReference>
<dbReference type="Gene3D" id="3.40.1010.10">
    <property type="entry name" value="Cobalt-precorrin-4 Transmethylase, Domain 1"/>
    <property type="match status" value="1"/>
</dbReference>
<keyword evidence="5" id="KW-0949">S-adenosyl-L-methionine</keyword>
<dbReference type="NCBIfam" id="TIGR02467">
    <property type="entry name" value="CbiE"/>
    <property type="match status" value="1"/>
</dbReference>
<gene>
    <name evidence="7" type="ORF">MNBD_UNCLBAC01-651</name>
</gene>
<dbReference type="GO" id="GO:0032259">
    <property type="term" value="P:methylation"/>
    <property type="evidence" value="ECO:0007669"/>
    <property type="project" value="UniProtKB-KW"/>
</dbReference>
<name>A0A3B1D9N9_9ZZZZ</name>
<protein>
    <submittedName>
        <fullName evidence="7">Cobalt-precorrin-7 (C5)-methyltransferase / Cobalt-precorrin-6B C15-methyltransferase [decarboxylating]</fullName>
        <ecNumber evidence="7">2.1.1.196</ecNumber>
        <ecNumber evidence="7">2.1.1.289</ecNumber>
    </submittedName>
</protein>
<evidence type="ECO:0000313" key="7">
    <source>
        <dbReference type="EMBL" id="VAX35561.1"/>
    </source>
</evidence>
<dbReference type="EC" id="2.1.1.196" evidence="7"/>
<keyword evidence="3 7" id="KW-0489">Methyltransferase</keyword>
<evidence type="ECO:0000256" key="2">
    <source>
        <dbReference type="ARBA" id="ARBA00022573"/>
    </source>
</evidence>
<dbReference type="Pfam" id="PF00590">
    <property type="entry name" value="TP_methylase"/>
    <property type="match status" value="1"/>
</dbReference>
<keyword evidence="2" id="KW-0169">Cobalamin biosynthesis</keyword>
<dbReference type="Pfam" id="PF01135">
    <property type="entry name" value="PCMT"/>
    <property type="match status" value="1"/>
</dbReference>
<dbReference type="InterPro" id="IPR035996">
    <property type="entry name" value="4pyrrol_Methylase_sf"/>
</dbReference>
<dbReference type="EC" id="2.1.1.289" evidence="7"/>
<dbReference type="Gene3D" id="3.40.50.150">
    <property type="entry name" value="Vaccinia Virus protein VP39"/>
    <property type="match status" value="1"/>
</dbReference>
<evidence type="ECO:0000256" key="5">
    <source>
        <dbReference type="ARBA" id="ARBA00022691"/>
    </source>
</evidence>